<keyword evidence="2" id="KW-0472">Membrane</keyword>
<feature type="transmembrane region" description="Helical" evidence="2">
    <location>
        <begin position="101"/>
        <end position="124"/>
    </location>
</feature>
<dbReference type="AlphaFoldDB" id="A0AAE0WHE7"/>
<organism evidence="3 4">
    <name type="scientific">Recurvomyces mirabilis</name>
    <dbReference type="NCBI Taxonomy" id="574656"/>
    <lineage>
        <taxon>Eukaryota</taxon>
        <taxon>Fungi</taxon>
        <taxon>Dikarya</taxon>
        <taxon>Ascomycota</taxon>
        <taxon>Pezizomycotina</taxon>
        <taxon>Dothideomycetes</taxon>
        <taxon>Dothideomycetidae</taxon>
        <taxon>Mycosphaerellales</taxon>
        <taxon>Teratosphaeriaceae</taxon>
        <taxon>Recurvomyces</taxon>
    </lineage>
</organism>
<feature type="transmembrane region" description="Helical" evidence="2">
    <location>
        <begin position="38"/>
        <end position="59"/>
    </location>
</feature>
<evidence type="ECO:0000256" key="1">
    <source>
        <dbReference type="SAM" id="MobiDB-lite"/>
    </source>
</evidence>
<keyword evidence="2" id="KW-0812">Transmembrane</keyword>
<gene>
    <name evidence="3" type="ORF">LTR78_009409</name>
</gene>
<evidence type="ECO:0000313" key="3">
    <source>
        <dbReference type="EMBL" id="KAK3670717.1"/>
    </source>
</evidence>
<name>A0AAE0WHE7_9PEZI</name>
<sequence>MVFNNAKTSNVANSEHGNHDDSLESGEHRTFHRPMRHCAAVALAGFVLFIVEGTAAVVVHNKVTMVASGVFDGTILLLIFGLIVARLITSRHDKFAYHSNLISTIMTCIATIIICMIMYPLLWYPRLNQDVLTQQVQDMQSMRPLAMALVSIADRGDSPKLLYHPYPKGFVSDIAGGFDSIMTPCQAQTEEIILAEHYCNCSESLSGVQKAPLANHVGGISYRDFIP</sequence>
<dbReference type="Proteomes" id="UP001274830">
    <property type="component" value="Unassembled WGS sequence"/>
</dbReference>
<keyword evidence="2" id="KW-1133">Transmembrane helix</keyword>
<evidence type="ECO:0000256" key="2">
    <source>
        <dbReference type="SAM" id="Phobius"/>
    </source>
</evidence>
<reference evidence="3" key="1">
    <citation type="submission" date="2023-07" db="EMBL/GenBank/DDBJ databases">
        <title>Black Yeasts Isolated from many extreme environments.</title>
        <authorList>
            <person name="Coleine C."/>
            <person name="Stajich J.E."/>
            <person name="Selbmann L."/>
        </authorList>
    </citation>
    <scope>NUCLEOTIDE SEQUENCE</scope>
    <source>
        <strain evidence="3">CCFEE 5485</strain>
    </source>
</reference>
<feature type="compositionally biased region" description="Polar residues" evidence="1">
    <location>
        <begin position="1"/>
        <end position="15"/>
    </location>
</feature>
<feature type="region of interest" description="Disordered" evidence="1">
    <location>
        <begin position="1"/>
        <end position="26"/>
    </location>
</feature>
<proteinExistence type="predicted"/>
<accession>A0AAE0WHE7</accession>
<keyword evidence="4" id="KW-1185">Reference proteome</keyword>
<feature type="compositionally biased region" description="Basic and acidic residues" evidence="1">
    <location>
        <begin position="16"/>
        <end position="26"/>
    </location>
</feature>
<comment type="caution">
    <text evidence="3">The sequence shown here is derived from an EMBL/GenBank/DDBJ whole genome shotgun (WGS) entry which is preliminary data.</text>
</comment>
<evidence type="ECO:0000313" key="4">
    <source>
        <dbReference type="Proteomes" id="UP001274830"/>
    </source>
</evidence>
<dbReference type="EMBL" id="JAUTXT010000052">
    <property type="protein sequence ID" value="KAK3670717.1"/>
    <property type="molecule type" value="Genomic_DNA"/>
</dbReference>
<protein>
    <submittedName>
        <fullName evidence="3">Uncharacterized protein</fullName>
    </submittedName>
</protein>
<feature type="transmembrane region" description="Helical" evidence="2">
    <location>
        <begin position="65"/>
        <end position="89"/>
    </location>
</feature>